<keyword evidence="6" id="KW-1185">Reference proteome</keyword>
<organism evidence="5 6">
    <name type="scientific">Striga asiatica</name>
    <name type="common">Asiatic witchweed</name>
    <name type="synonym">Buchnera asiatica</name>
    <dbReference type="NCBI Taxonomy" id="4170"/>
    <lineage>
        <taxon>Eukaryota</taxon>
        <taxon>Viridiplantae</taxon>
        <taxon>Streptophyta</taxon>
        <taxon>Embryophyta</taxon>
        <taxon>Tracheophyta</taxon>
        <taxon>Spermatophyta</taxon>
        <taxon>Magnoliopsida</taxon>
        <taxon>eudicotyledons</taxon>
        <taxon>Gunneridae</taxon>
        <taxon>Pentapetalae</taxon>
        <taxon>asterids</taxon>
        <taxon>lamiids</taxon>
        <taxon>Lamiales</taxon>
        <taxon>Orobanchaceae</taxon>
        <taxon>Buchnereae</taxon>
        <taxon>Striga</taxon>
    </lineage>
</organism>
<evidence type="ECO:0000256" key="2">
    <source>
        <dbReference type="ARBA" id="ARBA00022840"/>
    </source>
</evidence>
<keyword evidence="1" id="KW-0547">Nucleotide-binding</keyword>
<evidence type="ECO:0000313" key="5">
    <source>
        <dbReference type="EMBL" id="GER50264.1"/>
    </source>
</evidence>
<gene>
    <name evidence="5" type="ORF">STAS_27562</name>
</gene>
<dbReference type="EMBL" id="BKCP01009181">
    <property type="protein sequence ID" value="GER50264.1"/>
    <property type="molecule type" value="Genomic_DNA"/>
</dbReference>
<dbReference type="InterPro" id="IPR003959">
    <property type="entry name" value="ATPase_AAA_core"/>
</dbReference>
<evidence type="ECO:0000256" key="3">
    <source>
        <dbReference type="SAM" id="MobiDB-lite"/>
    </source>
</evidence>
<dbReference type="SUPFAM" id="SSF52540">
    <property type="entry name" value="P-loop containing nucleoside triphosphate hydrolases"/>
    <property type="match status" value="1"/>
</dbReference>
<name>A0A5A7R1M3_STRAF</name>
<keyword evidence="2" id="KW-0067">ATP-binding</keyword>
<dbReference type="GO" id="GO:0005524">
    <property type="term" value="F:ATP binding"/>
    <property type="evidence" value="ECO:0007669"/>
    <property type="project" value="UniProtKB-KW"/>
</dbReference>
<accession>A0A5A7R1M3</accession>
<dbReference type="AlphaFoldDB" id="A0A5A7R1M3"/>
<evidence type="ECO:0000256" key="1">
    <source>
        <dbReference type="ARBA" id="ARBA00022741"/>
    </source>
</evidence>
<keyword evidence="5" id="KW-0645">Protease</keyword>
<dbReference type="InterPro" id="IPR050221">
    <property type="entry name" value="26S_Proteasome_ATPase"/>
</dbReference>
<dbReference type="Gene3D" id="3.40.50.300">
    <property type="entry name" value="P-loop containing nucleotide triphosphate hydrolases"/>
    <property type="match status" value="1"/>
</dbReference>
<dbReference type="Gene3D" id="1.10.8.60">
    <property type="match status" value="1"/>
</dbReference>
<dbReference type="Pfam" id="PF00004">
    <property type="entry name" value="AAA"/>
    <property type="match status" value="1"/>
</dbReference>
<dbReference type="PANTHER" id="PTHR23073">
    <property type="entry name" value="26S PROTEASOME REGULATORY SUBUNIT"/>
    <property type="match status" value="1"/>
</dbReference>
<feature type="compositionally biased region" description="Polar residues" evidence="3">
    <location>
        <begin position="386"/>
        <end position="395"/>
    </location>
</feature>
<feature type="compositionally biased region" description="Low complexity" evidence="3">
    <location>
        <begin position="354"/>
        <end position="375"/>
    </location>
</feature>
<reference evidence="6" key="1">
    <citation type="journal article" date="2019" name="Curr. Biol.">
        <title>Genome Sequence of Striga asiatica Provides Insight into the Evolution of Plant Parasitism.</title>
        <authorList>
            <person name="Yoshida S."/>
            <person name="Kim S."/>
            <person name="Wafula E.K."/>
            <person name="Tanskanen J."/>
            <person name="Kim Y.M."/>
            <person name="Honaas L."/>
            <person name="Yang Z."/>
            <person name="Spallek T."/>
            <person name="Conn C.E."/>
            <person name="Ichihashi Y."/>
            <person name="Cheong K."/>
            <person name="Cui S."/>
            <person name="Der J.P."/>
            <person name="Gundlach H."/>
            <person name="Jiao Y."/>
            <person name="Hori C."/>
            <person name="Ishida J.K."/>
            <person name="Kasahara H."/>
            <person name="Kiba T."/>
            <person name="Kim M.S."/>
            <person name="Koo N."/>
            <person name="Laohavisit A."/>
            <person name="Lee Y.H."/>
            <person name="Lumba S."/>
            <person name="McCourt P."/>
            <person name="Mortimer J.C."/>
            <person name="Mutuku J.M."/>
            <person name="Nomura T."/>
            <person name="Sasaki-Sekimoto Y."/>
            <person name="Seto Y."/>
            <person name="Wang Y."/>
            <person name="Wakatake T."/>
            <person name="Sakakibara H."/>
            <person name="Demura T."/>
            <person name="Yamaguchi S."/>
            <person name="Yoneyama K."/>
            <person name="Manabe R.I."/>
            <person name="Nelson D.C."/>
            <person name="Schulman A.H."/>
            <person name="Timko M.P."/>
            <person name="dePamphilis C.W."/>
            <person name="Choi D."/>
            <person name="Shirasu K."/>
        </authorList>
    </citation>
    <scope>NUCLEOTIDE SEQUENCE [LARGE SCALE GENOMIC DNA]</scope>
    <source>
        <strain evidence="6">cv. UVA1</strain>
    </source>
</reference>
<feature type="region of interest" description="Disordered" evidence="3">
    <location>
        <begin position="354"/>
        <end position="395"/>
    </location>
</feature>
<dbReference type="Proteomes" id="UP000325081">
    <property type="component" value="Unassembled WGS sequence"/>
</dbReference>
<sequence>MLFCEASCDQAIASDIDASFLKVVSSAIIDKYIGESARLIREIFGYARDHQPCIIFMVEIDAIGGCRFSEGTNADREIQRTLMELFVLNVLDPALLRPGRLDRKIEIPLPNEQSRMEILKFHSSGVAKHGEIDYEAVVKLAEGSNGADLRNICTEAGIVCDSGGTISFKVSKAGKLFHPKPPPPGIASFPVDDEKSWYIQSEQRKLAKLICERRYAARVEALSANGAGLEEEKEVLKIKVMKAEDFECKLRLWLPSHEAMLKDVNKENFRRHKCLILENITGTSGSRECYAPSTIWEAMQLLMTYKKYSYLDLDLIPFKMKMEMTPELLEASEWHGAGGTLNAEYQAAAAAAGEAEQQAQSLDDDSSISTIILTDPDQAADEGQEPLSSTGNWHG</sequence>
<feature type="domain" description="ATPase AAA-type core" evidence="4">
    <location>
        <begin position="10"/>
        <end position="85"/>
    </location>
</feature>
<dbReference type="InterPro" id="IPR027417">
    <property type="entry name" value="P-loop_NTPase"/>
</dbReference>
<dbReference type="GO" id="GO:0006508">
    <property type="term" value="P:proteolysis"/>
    <property type="evidence" value="ECO:0007669"/>
    <property type="project" value="UniProtKB-KW"/>
</dbReference>
<keyword evidence="5" id="KW-0378">Hydrolase</keyword>
<evidence type="ECO:0000259" key="4">
    <source>
        <dbReference type="Pfam" id="PF00004"/>
    </source>
</evidence>
<comment type="caution">
    <text evidence="5">The sequence shown here is derived from an EMBL/GenBank/DDBJ whole genome shotgun (WGS) entry which is preliminary data.</text>
</comment>
<dbReference type="OrthoDB" id="1937997at2759"/>
<dbReference type="GO" id="GO:0008233">
    <property type="term" value="F:peptidase activity"/>
    <property type="evidence" value="ECO:0007669"/>
    <property type="project" value="UniProtKB-KW"/>
</dbReference>
<evidence type="ECO:0000313" key="6">
    <source>
        <dbReference type="Proteomes" id="UP000325081"/>
    </source>
</evidence>
<dbReference type="GO" id="GO:0016887">
    <property type="term" value="F:ATP hydrolysis activity"/>
    <property type="evidence" value="ECO:0007669"/>
    <property type="project" value="InterPro"/>
</dbReference>
<protein>
    <submittedName>
        <fullName evidence="5">26S protease regulatory subunit S10b</fullName>
    </submittedName>
</protein>
<proteinExistence type="predicted"/>